<keyword evidence="3 7" id="KW-0116">cAMP-binding</keyword>
<dbReference type="Gene3D" id="2.60.120.10">
    <property type="entry name" value="Jelly Rolls"/>
    <property type="match status" value="2"/>
</dbReference>
<dbReference type="InterPro" id="IPR000595">
    <property type="entry name" value="cNMP-bd_dom"/>
</dbReference>
<accession>A0A485LLP6</accession>
<keyword evidence="2" id="KW-0597">Phosphoprotein</keyword>
<dbReference type="PANTHER" id="PTHR11635:SF152">
    <property type="entry name" value="CAMP-DEPENDENT PROTEIN KINASE TYPE I REGULATORY SUBUNIT-RELATED"/>
    <property type="match status" value="1"/>
</dbReference>
<evidence type="ECO:0000313" key="11">
    <source>
        <dbReference type="EMBL" id="VFT99648.1"/>
    </source>
</evidence>
<name>A0A485LLP6_9STRA</name>
<keyword evidence="5 7" id="KW-0547">Nucleotide-binding</keyword>
<dbReference type="GO" id="GO:0030552">
    <property type="term" value="F:cAMP binding"/>
    <property type="evidence" value="ECO:0007669"/>
    <property type="project" value="UniProtKB-KW"/>
</dbReference>
<reference evidence="11 12" key="1">
    <citation type="submission" date="2019-03" db="EMBL/GenBank/DDBJ databases">
        <authorList>
            <person name="Gaulin E."/>
            <person name="Dumas B."/>
        </authorList>
    </citation>
    <scope>NUCLEOTIDE SEQUENCE [LARGE SCALE GENOMIC DNA]</scope>
    <source>
        <strain evidence="11">CBS 568.67</strain>
    </source>
</reference>
<feature type="region of interest" description="Disordered" evidence="8">
    <location>
        <begin position="1"/>
        <end position="45"/>
    </location>
</feature>
<dbReference type="Proteomes" id="UP000332933">
    <property type="component" value="Unassembled WGS sequence"/>
</dbReference>
<dbReference type="InterPro" id="IPR050503">
    <property type="entry name" value="cAMP-dep_PK_reg_su-like"/>
</dbReference>
<evidence type="ECO:0000313" key="10">
    <source>
        <dbReference type="EMBL" id="KAF0685071.1"/>
    </source>
</evidence>
<dbReference type="AlphaFoldDB" id="A0A485LLP6"/>
<dbReference type="GO" id="GO:0005829">
    <property type="term" value="C:cytosol"/>
    <property type="evidence" value="ECO:0007669"/>
    <property type="project" value="TreeGrafter"/>
</dbReference>
<sequence length="327" mass="36676">MPTLAQESKHSDDDDDELDLHQCDSGHTSEEDSDGQGPHGPRLTARRGTVMATPLHLEKGWTPPHYDKSASDRADIREAIGHNCLFCNMDEKARSIMIDAMQRVQFNRGAIIIRQGDEGDQFYVLARGTADVLIDGHRVGGLEAETTSNYCGELALLHDSPRAATIKATSDVEAWILDRVTFKKVLMDTTLKQRKLYDAFVEEVPILSELSRYERLTLVDALKPIFFEEGQVILEEGSSSDDFYIISDGEVRCTRDGEEVSRRLGSGDYFGEIALLRDEARQATVTAVQDTTVLVVDRSTFKRLLGPLESHLTHNASLYNEYVRQRK</sequence>
<evidence type="ECO:0000256" key="7">
    <source>
        <dbReference type="PIRSR" id="PIRSR000548-1"/>
    </source>
</evidence>
<evidence type="ECO:0000256" key="2">
    <source>
        <dbReference type="ARBA" id="ARBA00022553"/>
    </source>
</evidence>
<evidence type="ECO:0000256" key="5">
    <source>
        <dbReference type="ARBA" id="ARBA00022741"/>
    </source>
</evidence>
<evidence type="ECO:0000256" key="3">
    <source>
        <dbReference type="ARBA" id="ARBA00022566"/>
    </source>
</evidence>
<evidence type="ECO:0000259" key="9">
    <source>
        <dbReference type="PROSITE" id="PS50042"/>
    </source>
</evidence>
<comment type="similarity">
    <text evidence="1">Belongs to the cAMP-dependent kinase regulatory chain family.</text>
</comment>
<feature type="binding site" evidence="7">
    <location>
        <position position="153"/>
    </location>
    <ligand>
        <name>3',5'-cyclic AMP</name>
        <dbReference type="ChEBI" id="CHEBI:58165"/>
        <label>1</label>
    </ligand>
</feature>
<feature type="domain" description="Cyclic nucleotide-binding" evidence="9">
    <location>
        <begin position="85"/>
        <end position="203"/>
    </location>
</feature>
<dbReference type="EMBL" id="CAADRA010007248">
    <property type="protein sequence ID" value="VFT99648.1"/>
    <property type="molecule type" value="Genomic_DNA"/>
</dbReference>
<dbReference type="PIRSF" id="PIRSF000548">
    <property type="entry name" value="PK_regulatory"/>
    <property type="match status" value="1"/>
</dbReference>
<protein>
    <submittedName>
        <fullName evidence="11">Aste57867_22999 protein</fullName>
    </submittedName>
</protein>
<feature type="binding site" evidence="7">
    <location>
        <position position="162"/>
    </location>
    <ligand>
        <name>3',5'-cyclic AMP</name>
        <dbReference type="ChEBI" id="CHEBI:58165"/>
        <label>1</label>
    </ligand>
</feature>
<dbReference type="InterPro" id="IPR014710">
    <property type="entry name" value="RmlC-like_jellyroll"/>
</dbReference>
<dbReference type="InterPro" id="IPR012198">
    <property type="entry name" value="cAMP_dep_PK_reg_su"/>
</dbReference>
<feature type="binding site" evidence="7">
    <location>
        <position position="272"/>
    </location>
    <ligand>
        <name>3',5'-cyclic AMP</name>
        <dbReference type="ChEBI" id="CHEBI:58165"/>
        <label>2</label>
    </ligand>
</feature>
<dbReference type="PROSITE" id="PS00888">
    <property type="entry name" value="CNMP_BINDING_1"/>
    <property type="match status" value="1"/>
</dbReference>
<dbReference type="GO" id="GO:0004862">
    <property type="term" value="F:cAMP-dependent protein kinase inhibitor activity"/>
    <property type="evidence" value="ECO:0007669"/>
    <property type="project" value="TreeGrafter"/>
</dbReference>
<evidence type="ECO:0000313" key="12">
    <source>
        <dbReference type="Proteomes" id="UP000332933"/>
    </source>
</evidence>
<dbReference type="PROSITE" id="PS50042">
    <property type="entry name" value="CNMP_BINDING_3"/>
    <property type="match status" value="2"/>
</dbReference>
<dbReference type="OrthoDB" id="417078at2759"/>
<evidence type="ECO:0000256" key="4">
    <source>
        <dbReference type="ARBA" id="ARBA00022737"/>
    </source>
</evidence>
<dbReference type="SUPFAM" id="SSF51206">
    <property type="entry name" value="cAMP-binding domain-like"/>
    <property type="match status" value="2"/>
</dbReference>
<dbReference type="InterPro" id="IPR018488">
    <property type="entry name" value="cNMP-bd_CS"/>
</dbReference>
<evidence type="ECO:0000256" key="1">
    <source>
        <dbReference type="ARBA" id="ARBA00005753"/>
    </source>
</evidence>
<dbReference type="CDD" id="cd00038">
    <property type="entry name" value="CAP_ED"/>
    <property type="match status" value="2"/>
</dbReference>
<dbReference type="PROSITE" id="PS00889">
    <property type="entry name" value="CNMP_BINDING_2"/>
    <property type="match status" value="1"/>
</dbReference>
<evidence type="ECO:0000256" key="6">
    <source>
        <dbReference type="ARBA" id="ARBA00023149"/>
    </source>
</evidence>
<dbReference type="Pfam" id="PF00027">
    <property type="entry name" value="cNMP_binding"/>
    <property type="match status" value="2"/>
</dbReference>
<dbReference type="InterPro" id="IPR018490">
    <property type="entry name" value="cNMP-bd_dom_sf"/>
</dbReference>
<reference evidence="10" key="2">
    <citation type="submission" date="2019-06" db="EMBL/GenBank/DDBJ databases">
        <title>Genomics analysis of Aphanomyces spp. identifies a new class of oomycete effector associated with host adaptation.</title>
        <authorList>
            <person name="Gaulin E."/>
        </authorList>
    </citation>
    <scope>NUCLEOTIDE SEQUENCE</scope>
    <source>
        <strain evidence="10">CBS 578.67</strain>
    </source>
</reference>
<dbReference type="PANTHER" id="PTHR11635">
    <property type="entry name" value="CAMP-DEPENDENT PROTEIN KINASE REGULATORY CHAIN"/>
    <property type="match status" value="1"/>
</dbReference>
<evidence type="ECO:0000256" key="8">
    <source>
        <dbReference type="SAM" id="MobiDB-lite"/>
    </source>
</evidence>
<dbReference type="GO" id="GO:0005952">
    <property type="term" value="C:cAMP-dependent protein kinase complex"/>
    <property type="evidence" value="ECO:0007669"/>
    <property type="project" value="InterPro"/>
</dbReference>
<dbReference type="EMBL" id="VJMH01007222">
    <property type="protein sequence ID" value="KAF0685071.1"/>
    <property type="molecule type" value="Genomic_DNA"/>
</dbReference>
<dbReference type="PRINTS" id="PR00103">
    <property type="entry name" value="CAMPKINASE"/>
</dbReference>
<feature type="domain" description="Cyclic nucleotide-binding" evidence="9">
    <location>
        <begin position="206"/>
        <end position="307"/>
    </location>
</feature>
<gene>
    <name evidence="11" type="primary">Aste57867_22999</name>
    <name evidence="10" type="ORF">As57867_022928</name>
    <name evidence="11" type="ORF">ASTE57867_22999</name>
</gene>
<keyword evidence="12" id="KW-1185">Reference proteome</keyword>
<organism evidence="11 12">
    <name type="scientific">Aphanomyces stellatus</name>
    <dbReference type="NCBI Taxonomy" id="120398"/>
    <lineage>
        <taxon>Eukaryota</taxon>
        <taxon>Sar</taxon>
        <taxon>Stramenopiles</taxon>
        <taxon>Oomycota</taxon>
        <taxon>Saprolegniomycetes</taxon>
        <taxon>Saprolegniales</taxon>
        <taxon>Verrucalvaceae</taxon>
        <taxon>Aphanomyces</taxon>
    </lineage>
</organism>
<dbReference type="SMART" id="SM00100">
    <property type="entry name" value="cNMP"/>
    <property type="match status" value="2"/>
</dbReference>
<proteinExistence type="inferred from homology"/>
<feature type="compositionally biased region" description="Basic and acidic residues" evidence="8">
    <location>
        <begin position="19"/>
        <end position="30"/>
    </location>
</feature>
<keyword evidence="4" id="KW-0677">Repeat</keyword>
<keyword evidence="6 7" id="KW-0114">cAMP</keyword>
<dbReference type="GO" id="GO:0034236">
    <property type="term" value="F:protein kinase A catalytic subunit binding"/>
    <property type="evidence" value="ECO:0007669"/>
    <property type="project" value="TreeGrafter"/>
</dbReference>
<feature type="binding site" evidence="7">
    <location>
        <position position="281"/>
    </location>
    <ligand>
        <name>3',5'-cyclic AMP</name>
        <dbReference type="ChEBI" id="CHEBI:58165"/>
        <label>2</label>
    </ligand>
</feature>